<reference evidence="2 3" key="1">
    <citation type="submission" date="2016-10" db="EMBL/GenBank/DDBJ databases">
        <title>Flavobacterium gilvum sp. nov., isolated from stream water.</title>
        <authorList>
            <person name="Shin S.-K."/>
            <person name="Cho Y.-J."/>
            <person name="Yi H."/>
        </authorList>
    </citation>
    <scope>NUCLEOTIDE SEQUENCE [LARGE SCALE GENOMIC DNA]</scope>
    <source>
        <strain evidence="2 3">EM1308</strain>
    </source>
</reference>
<dbReference type="PANTHER" id="PTHR42754:SF1">
    <property type="entry name" value="LIPOPROTEIN"/>
    <property type="match status" value="1"/>
</dbReference>
<dbReference type="RefSeq" id="WP_051877909.1">
    <property type="nucleotide sequence ID" value="NZ_CP017479.1"/>
</dbReference>
<feature type="domain" description="Ig-like" evidence="1">
    <location>
        <begin position="756"/>
        <end position="825"/>
    </location>
</feature>
<feature type="domain" description="Ig-like" evidence="1">
    <location>
        <begin position="603"/>
        <end position="673"/>
    </location>
</feature>
<dbReference type="InterPro" id="IPR013783">
    <property type="entry name" value="Ig-like_fold"/>
</dbReference>
<proteinExistence type="predicted"/>
<feature type="domain" description="Ig-like" evidence="1">
    <location>
        <begin position="678"/>
        <end position="751"/>
    </location>
</feature>
<dbReference type="Pfam" id="PF13585">
    <property type="entry name" value="CHU_C"/>
    <property type="match status" value="1"/>
</dbReference>
<organism evidence="2 3">
    <name type="scientific">Flavobacterium gilvum</name>
    <dbReference type="NCBI Taxonomy" id="1492737"/>
    <lineage>
        <taxon>Bacteria</taxon>
        <taxon>Pseudomonadati</taxon>
        <taxon>Bacteroidota</taxon>
        <taxon>Flavobacteriia</taxon>
        <taxon>Flavobacteriales</taxon>
        <taxon>Flavobacteriaceae</taxon>
        <taxon>Flavobacterium</taxon>
    </lineage>
</organism>
<dbReference type="SUPFAM" id="SSF50998">
    <property type="entry name" value="Quinoprotein alcohol dehydrogenase-like"/>
    <property type="match status" value="2"/>
</dbReference>
<dbReference type="InterPro" id="IPR026341">
    <property type="entry name" value="T9SS_type_B"/>
</dbReference>
<dbReference type="AlphaFoldDB" id="A0AAC9N7S3"/>
<dbReference type="PANTHER" id="PTHR42754">
    <property type="entry name" value="ENDOGLUCANASE"/>
    <property type="match status" value="1"/>
</dbReference>
<evidence type="ECO:0000313" key="2">
    <source>
        <dbReference type="EMBL" id="AOW10978.1"/>
    </source>
</evidence>
<dbReference type="EMBL" id="CP017479">
    <property type="protein sequence ID" value="AOW10978.1"/>
    <property type="molecule type" value="Genomic_DNA"/>
</dbReference>
<dbReference type="InterPro" id="IPR044023">
    <property type="entry name" value="Ig_7"/>
</dbReference>
<sequence>MPQNYKSIKYSIVIAFFFFINSNAQVIQWQNTIGGDNYEWPTFIELANDGNYISGGYSFSDISRDKTENSRGFNDFWLIKIDDTSGNLLWQKTIGGIDNDYLVSAKETTDGGYILGGYSSSPISGEKTQNSRGYDDYWVVRLDANRNIKWDKTYGGSGVDRLTSIIQTDDGGYLIGGSSDSNISGEKSENSRGNIDMWVIKIDASGNIIWQKTFGGSNLDWVQSMIKTPDGGYILAGSSHSNISGDKTQNSRGFGDYWILKIDAIGNIIWQKTIGGNNGDYAKSIITTSDGNYIIGGDSSSNISGEKSENTISNSPDVWLVKIDNNGQLLWQKNIGGNNTESFENIRTTSDNGFILATMSASEISGSKTEASRGGADYWVIKLDTNGNFEWDKTIGGNGPDQTESIVQGRDGSYVVTGWSQSNISGDKSENKSGLQDFWYAKIKVCGNNVPSPSNYFVCLGSTIDLSAAGGISYSWTGPNGFTSTQQNPSILNANASKAGQYRCNITEQEGCSITKLVDVSINNQPLPTLTSPQSFCIQQNASLNNIAITGQNIKWYDTLTTGNLLSNTTPLQNNRIYYASQTINSCESERIPVTINIQNTLAPTGNTNQTFCSSQNPTIANIQVNGNSIKWYDAINNGSLLVATTNLQNGKTYYVSQTVNNCESSRLGVLVSIVNTPSAPTGNTNQAFCKNQNTNLSNIQIAGQNIKWYDSNLSTTVLPNTTLLENNKTYYASQTVGCESVRTAILVQINDTALPTGNSSQQFCIDENATIANLNVTGTNLKWYDSAINGNILQQSTLQNAVYYATQTLNNCESERYAVTVKVQDTQIPIADSPQVFCIQKNALIRDIDITGQNIKWYDGYTSSVNLTESTLLVNGITYYASQLINNCESERIPVTIDILNATASDCINLIDELPYPKFFTPNNDGFNDHWTIDFAYLAPKSTIKIFDRYGKIIKELTLDSSWDGTYNGYQLPATDYWFVVTRANGKEFRSHFSLKR</sequence>
<dbReference type="Proteomes" id="UP000175968">
    <property type="component" value="Chromosome"/>
</dbReference>
<dbReference type="NCBIfam" id="TIGR04131">
    <property type="entry name" value="Bac_Flav_CTERM"/>
    <property type="match status" value="1"/>
</dbReference>
<protein>
    <recommendedName>
        <fullName evidence="1">Ig-like domain-containing protein</fullName>
    </recommendedName>
</protein>
<dbReference type="Gene3D" id="2.60.40.10">
    <property type="entry name" value="Immunoglobulins"/>
    <property type="match status" value="1"/>
</dbReference>
<evidence type="ECO:0000313" key="3">
    <source>
        <dbReference type="Proteomes" id="UP000175968"/>
    </source>
</evidence>
<evidence type="ECO:0000259" key="1">
    <source>
        <dbReference type="Pfam" id="PF19081"/>
    </source>
</evidence>
<name>A0AAC9N7S3_9FLAO</name>
<dbReference type="Pfam" id="PF19081">
    <property type="entry name" value="Ig_7"/>
    <property type="match status" value="4"/>
</dbReference>
<dbReference type="InterPro" id="IPR011047">
    <property type="entry name" value="Quinoprotein_ADH-like_sf"/>
</dbReference>
<dbReference type="KEGG" id="fgl:EM308_16630"/>
<gene>
    <name evidence="2" type="ORF">EM308_16630</name>
</gene>
<keyword evidence="3" id="KW-1185">Reference proteome</keyword>
<accession>A0AAC9N7S3</accession>
<feature type="domain" description="Ig-like" evidence="1">
    <location>
        <begin position="528"/>
        <end position="598"/>
    </location>
</feature>